<feature type="binding site" evidence="2">
    <location>
        <position position="83"/>
    </location>
    <ligand>
        <name>Mg(2+)</name>
        <dbReference type="ChEBI" id="CHEBI:18420"/>
        <label>3</label>
    </ligand>
</feature>
<evidence type="ECO:0000259" key="4">
    <source>
        <dbReference type="Pfam" id="PF02769"/>
    </source>
</evidence>
<feature type="binding site" evidence="2">
    <location>
        <position position="54"/>
    </location>
    <ligand>
        <name>Mg(2+)</name>
        <dbReference type="ChEBI" id="CHEBI:18420"/>
        <label>2</label>
    </ligand>
</feature>
<dbReference type="InterPro" id="IPR006283">
    <property type="entry name" value="ThiL-like"/>
</dbReference>
<keyword evidence="2" id="KW-0479">Metal-binding</keyword>
<feature type="binding site" evidence="2">
    <location>
        <position position="160"/>
    </location>
    <ligand>
        <name>ATP</name>
        <dbReference type="ChEBI" id="CHEBI:30616"/>
    </ligand>
</feature>
<accession>A0ABW1Z6Q5</accession>
<evidence type="ECO:0000259" key="3">
    <source>
        <dbReference type="Pfam" id="PF00586"/>
    </source>
</evidence>
<dbReference type="GO" id="GO:0009030">
    <property type="term" value="F:thiamine-phosphate kinase activity"/>
    <property type="evidence" value="ECO:0007669"/>
    <property type="project" value="UniProtKB-EC"/>
</dbReference>
<feature type="binding site" evidence="2">
    <location>
        <position position="326"/>
    </location>
    <ligand>
        <name>substrate</name>
    </ligand>
</feature>
<dbReference type="PANTHER" id="PTHR30270">
    <property type="entry name" value="THIAMINE-MONOPHOSPHATE KINASE"/>
    <property type="match status" value="1"/>
</dbReference>
<dbReference type="EMBL" id="JBHSWI010000001">
    <property type="protein sequence ID" value="MFC6645147.1"/>
    <property type="molecule type" value="Genomic_DNA"/>
</dbReference>
<evidence type="ECO:0000256" key="1">
    <source>
        <dbReference type="ARBA" id="ARBA00022977"/>
    </source>
</evidence>
<dbReference type="InterPro" id="IPR036676">
    <property type="entry name" value="PurM-like_C_sf"/>
</dbReference>
<dbReference type="InterPro" id="IPR036921">
    <property type="entry name" value="PurM-like_N_sf"/>
</dbReference>
<dbReference type="SUPFAM" id="SSF56042">
    <property type="entry name" value="PurM C-terminal domain-like"/>
    <property type="match status" value="1"/>
</dbReference>
<dbReference type="EC" id="2.7.4.16" evidence="2"/>
<dbReference type="InterPro" id="IPR010918">
    <property type="entry name" value="PurM-like_C_dom"/>
</dbReference>
<feature type="binding site" evidence="2">
    <location>
        <position position="270"/>
    </location>
    <ligand>
        <name>substrate</name>
    </ligand>
</feature>
<feature type="binding site" evidence="2">
    <location>
        <position position="53"/>
    </location>
    <ligand>
        <name>Mg(2+)</name>
        <dbReference type="ChEBI" id="CHEBI:18420"/>
        <label>1</label>
    </ligand>
</feature>
<feature type="binding site" evidence="2">
    <location>
        <position position="224"/>
    </location>
    <ligand>
        <name>ATP</name>
        <dbReference type="ChEBI" id="CHEBI:30616"/>
    </ligand>
</feature>
<sequence>MPKPTSTPRGEFALIEQIRRRTAGVRSSAIRLGIGDDCAVIAPPAGSEIVVTTDFSLEGRHFTRDRHTPESVGHRLLARGVSDLAAMGATPLAAFLSLALPKSLANNQRWLDGMLSGFAALAKDTRTPLAGGDTSQSPDDLMLADIILLGHVPQGTALLRSGAKAGDAIYVTGALGGAAAELEATLAGKRLRGDAHPHLFPQPRLKVGDTLRARSLATACMDISDGLSSDLPHLCERSGVSAEIELANLPLHTLTAKRKDALELALHGGEDYELLFTAKPSTRMPSSIAGVSLTRIGTITRPRKNTPLVTAIAADGTRTPLERGGWEHLR</sequence>
<keyword evidence="1 2" id="KW-0784">Thiamine biosynthesis</keyword>
<feature type="binding site" evidence="2">
    <location>
        <position position="83"/>
    </location>
    <ligand>
        <name>Mg(2+)</name>
        <dbReference type="ChEBI" id="CHEBI:18420"/>
        <label>4</label>
    </ligand>
</feature>
<dbReference type="InterPro" id="IPR016188">
    <property type="entry name" value="PurM-like_N"/>
</dbReference>
<feature type="binding site" evidence="2">
    <location>
        <begin position="132"/>
        <end position="133"/>
    </location>
    <ligand>
        <name>ATP</name>
        <dbReference type="ChEBI" id="CHEBI:30616"/>
    </ligand>
</feature>
<feature type="domain" description="PurM-like C-terminal" evidence="4">
    <location>
        <begin position="164"/>
        <end position="277"/>
    </location>
</feature>
<dbReference type="PIRSF" id="PIRSF005303">
    <property type="entry name" value="Thiam_monoph_kin"/>
    <property type="match status" value="1"/>
</dbReference>
<comment type="function">
    <text evidence="2">Catalyzes the ATP-dependent phosphorylation of thiamine-monophosphate (TMP) to form thiamine-pyrophosphate (TPP), the active form of vitamin B1.</text>
</comment>
<feature type="binding site" evidence="2">
    <location>
        <position position="37"/>
    </location>
    <ligand>
        <name>Mg(2+)</name>
        <dbReference type="ChEBI" id="CHEBI:18420"/>
        <label>3</label>
    </ligand>
</feature>
<proteinExistence type="inferred from homology"/>
<protein>
    <recommendedName>
        <fullName evidence="2">Thiamine-monophosphate kinase</fullName>
        <shortName evidence="2">TMP kinase</shortName>
        <shortName evidence="2">Thiamine-phosphate kinase</shortName>
        <ecNumber evidence="2">2.7.4.16</ecNumber>
    </recommendedName>
</protein>
<dbReference type="CDD" id="cd02194">
    <property type="entry name" value="ThiL"/>
    <property type="match status" value="1"/>
</dbReference>
<comment type="catalytic activity">
    <reaction evidence="2">
        <text>thiamine phosphate + ATP = thiamine diphosphate + ADP</text>
        <dbReference type="Rhea" id="RHEA:15913"/>
        <dbReference type="ChEBI" id="CHEBI:30616"/>
        <dbReference type="ChEBI" id="CHEBI:37575"/>
        <dbReference type="ChEBI" id="CHEBI:58937"/>
        <dbReference type="ChEBI" id="CHEBI:456216"/>
        <dbReference type="EC" id="2.7.4.16"/>
    </reaction>
</comment>
<dbReference type="Pfam" id="PF00586">
    <property type="entry name" value="AIRS"/>
    <property type="match status" value="1"/>
</dbReference>
<evidence type="ECO:0000313" key="6">
    <source>
        <dbReference type="Proteomes" id="UP001596391"/>
    </source>
</evidence>
<keyword evidence="2" id="KW-0460">Magnesium</keyword>
<dbReference type="HAMAP" id="MF_02128">
    <property type="entry name" value="TMP_kinase"/>
    <property type="match status" value="1"/>
</dbReference>
<comment type="caution">
    <text evidence="5">The sequence shown here is derived from an EMBL/GenBank/DDBJ whole genome shotgun (WGS) entry which is preliminary data.</text>
</comment>
<keyword evidence="2 5" id="KW-0808">Transferase</keyword>
<feature type="binding site" evidence="2">
    <location>
        <position position="83"/>
    </location>
    <ligand>
        <name>Mg(2+)</name>
        <dbReference type="ChEBI" id="CHEBI:18420"/>
        <label>2</label>
    </ligand>
</feature>
<dbReference type="PANTHER" id="PTHR30270:SF0">
    <property type="entry name" value="THIAMINE-MONOPHOSPHATE KINASE"/>
    <property type="match status" value="1"/>
</dbReference>
<dbReference type="SUPFAM" id="SSF55326">
    <property type="entry name" value="PurM N-terminal domain-like"/>
    <property type="match status" value="1"/>
</dbReference>
<dbReference type="RefSeq" id="WP_263371538.1">
    <property type="nucleotide sequence ID" value="NZ_JAGSYD010000003.1"/>
</dbReference>
<feature type="binding site" evidence="2">
    <location>
        <position position="54"/>
    </location>
    <ligand>
        <name>Mg(2+)</name>
        <dbReference type="ChEBI" id="CHEBI:18420"/>
        <label>1</label>
    </ligand>
</feature>
<comment type="pathway">
    <text evidence="2">Cofactor biosynthesis; thiamine diphosphate biosynthesis; thiamine diphosphate from thiamine phosphate: step 1/1.</text>
</comment>
<evidence type="ECO:0000256" key="2">
    <source>
        <dbReference type="HAMAP-Rule" id="MF_02128"/>
    </source>
</evidence>
<organism evidence="5 6">
    <name type="scientific">Granulicella cerasi</name>
    <dbReference type="NCBI Taxonomy" id="741063"/>
    <lineage>
        <taxon>Bacteria</taxon>
        <taxon>Pseudomonadati</taxon>
        <taxon>Acidobacteriota</taxon>
        <taxon>Terriglobia</taxon>
        <taxon>Terriglobales</taxon>
        <taxon>Acidobacteriaceae</taxon>
        <taxon>Granulicella</taxon>
    </lineage>
</organism>
<feature type="domain" description="PurM-like N-terminal" evidence="3">
    <location>
        <begin position="35"/>
        <end position="151"/>
    </location>
</feature>
<comment type="caution">
    <text evidence="2">Lacks conserved residue(s) required for the propagation of feature annotation.</text>
</comment>
<keyword evidence="2" id="KW-0547">Nucleotide-binding</keyword>
<evidence type="ECO:0000313" key="5">
    <source>
        <dbReference type="EMBL" id="MFC6645147.1"/>
    </source>
</evidence>
<dbReference type="Gene3D" id="3.30.1330.10">
    <property type="entry name" value="PurM-like, N-terminal domain"/>
    <property type="match status" value="1"/>
</dbReference>
<feature type="binding site" evidence="2">
    <location>
        <position position="52"/>
    </location>
    <ligand>
        <name>Mg(2+)</name>
        <dbReference type="ChEBI" id="CHEBI:18420"/>
        <label>4</label>
    </ligand>
</feature>
<dbReference type="Pfam" id="PF02769">
    <property type="entry name" value="AIRS_C"/>
    <property type="match status" value="1"/>
</dbReference>
<feature type="binding site" evidence="2">
    <location>
        <position position="222"/>
    </location>
    <ligand>
        <name>Mg(2+)</name>
        <dbReference type="ChEBI" id="CHEBI:18420"/>
        <label>3</label>
    </ligand>
</feature>
<feature type="binding site" evidence="2">
    <location>
        <position position="133"/>
    </location>
    <ligand>
        <name>Mg(2+)</name>
        <dbReference type="ChEBI" id="CHEBI:18420"/>
        <label>1</label>
    </ligand>
</feature>
<feature type="binding site" evidence="2">
    <location>
        <position position="225"/>
    </location>
    <ligand>
        <name>Mg(2+)</name>
        <dbReference type="ChEBI" id="CHEBI:18420"/>
        <label>5</label>
    </ligand>
</feature>
<dbReference type="NCBIfam" id="TIGR01379">
    <property type="entry name" value="thiL"/>
    <property type="match status" value="1"/>
</dbReference>
<keyword evidence="2" id="KW-0067">ATP-binding</keyword>
<keyword evidence="2 5" id="KW-0418">Kinase</keyword>
<name>A0ABW1Z6Q5_9BACT</name>
<feature type="binding site" evidence="2">
    <location>
        <position position="61"/>
    </location>
    <ligand>
        <name>substrate</name>
    </ligand>
</feature>
<comment type="miscellaneous">
    <text evidence="2">Reaction mechanism of ThiL seems to utilize a direct, inline transfer of the gamma-phosphate of ATP to TMP rather than a phosphorylated enzyme intermediate.</text>
</comment>
<dbReference type="Proteomes" id="UP001596391">
    <property type="component" value="Unassembled WGS sequence"/>
</dbReference>
<feature type="binding site" evidence="2">
    <location>
        <position position="37"/>
    </location>
    <ligand>
        <name>Mg(2+)</name>
        <dbReference type="ChEBI" id="CHEBI:18420"/>
        <label>4</label>
    </ligand>
</feature>
<reference evidence="6" key="1">
    <citation type="journal article" date="2019" name="Int. J. Syst. Evol. Microbiol.">
        <title>The Global Catalogue of Microorganisms (GCM) 10K type strain sequencing project: providing services to taxonomists for standard genome sequencing and annotation.</title>
        <authorList>
            <consortium name="The Broad Institute Genomics Platform"/>
            <consortium name="The Broad Institute Genome Sequencing Center for Infectious Disease"/>
            <person name="Wu L."/>
            <person name="Ma J."/>
        </authorList>
    </citation>
    <scope>NUCLEOTIDE SEQUENCE [LARGE SCALE GENOMIC DNA]</scope>
    <source>
        <strain evidence="6">CGMCC 1.16026</strain>
    </source>
</reference>
<gene>
    <name evidence="2 5" type="primary">thiL</name>
    <name evidence="5" type="ORF">ACFQBQ_06005</name>
</gene>
<keyword evidence="6" id="KW-1185">Reference proteome</keyword>
<dbReference type="Gene3D" id="3.90.650.10">
    <property type="entry name" value="PurM-like C-terminal domain"/>
    <property type="match status" value="1"/>
</dbReference>
<comment type="similarity">
    <text evidence="2">Belongs to the thiamine-monophosphate kinase family.</text>
</comment>